<accession>A0A4R3PRB6</accession>
<dbReference type="InterPro" id="IPR029058">
    <property type="entry name" value="AB_hydrolase_fold"/>
</dbReference>
<organism evidence="1 2">
    <name type="scientific">Rhizobium sullae</name>
    <name type="common">Rhizobium hedysari</name>
    <dbReference type="NCBI Taxonomy" id="50338"/>
    <lineage>
        <taxon>Bacteria</taxon>
        <taxon>Pseudomonadati</taxon>
        <taxon>Pseudomonadota</taxon>
        <taxon>Alphaproteobacteria</taxon>
        <taxon>Hyphomicrobiales</taxon>
        <taxon>Rhizobiaceae</taxon>
        <taxon>Rhizobium/Agrobacterium group</taxon>
        <taxon>Rhizobium</taxon>
    </lineage>
</organism>
<name>A0A4R3PRB6_RHISU</name>
<evidence type="ECO:0000313" key="1">
    <source>
        <dbReference type="EMBL" id="TCU06101.1"/>
    </source>
</evidence>
<evidence type="ECO:0000313" key="2">
    <source>
        <dbReference type="Proteomes" id="UP000294576"/>
    </source>
</evidence>
<dbReference type="Proteomes" id="UP000294576">
    <property type="component" value="Unassembled WGS sequence"/>
</dbReference>
<sequence length="110" mass="11650">MQPPLVLGLSNGANILMACLYRGNAPFDAAIPLRPAIPFEDVPSARTDGAAVLIVAGSLDETVRPDESLKLAAHLALAGADVSLEMVEAGHRPVRADEEAIREWLLRRAG</sequence>
<evidence type="ECO:0008006" key="3">
    <source>
        <dbReference type="Google" id="ProtNLM"/>
    </source>
</evidence>
<dbReference type="Gene3D" id="3.40.50.1820">
    <property type="entry name" value="alpha/beta hydrolase"/>
    <property type="match status" value="1"/>
</dbReference>
<comment type="caution">
    <text evidence="1">The sequence shown here is derived from an EMBL/GenBank/DDBJ whole genome shotgun (WGS) entry which is preliminary data.</text>
</comment>
<gene>
    <name evidence="1" type="ORF">EV132_13344</name>
</gene>
<reference evidence="1 2" key="1">
    <citation type="submission" date="2019-03" db="EMBL/GenBank/DDBJ databases">
        <title>Genomic Encyclopedia of Type Strains, Phase IV (KMG-V): Genome sequencing to study the core and pangenomes of soil and plant-associated prokaryotes.</title>
        <authorList>
            <person name="Whitman W."/>
        </authorList>
    </citation>
    <scope>NUCLEOTIDE SEQUENCE [LARGE SCALE GENOMIC DNA]</scope>
    <source>
        <strain evidence="1 2">Hc14</strain>
    </source>
</reference>
<proteinExistence type="predicted"/>
<protein>
    <recommendedName>
        <fullName evidence="3">Phospholipase/carboxylesterase</fullName>
    </recommendedName>
</protein>
<dbReference type="AlphaFoldDB" id="A0A4R3PRB6"/>
<dbReference type="SUPFAM" id="SSF53474">
    <property type="entry name" value="alpha/beta-Hydrolases"/>
    <property type="match status" value="1"/>
</dbReference>
<dbReference type="EMBL" id="SMBH01000033">
    <property type="protein sequence ID" value="TCU06101.1"/>
    <property type="molecule type" value="Genomic_DNA"/>
</dbReference>